<comment type="caution">
    <text evidence="2">The sequence shown here is derived from an EMBL/GenBank/DDBJ whole genome shotgun (WGS) entry which is preliminary data.</text>
</comment>
<name>A0ABD2KRC8_9BILA</name>
<organism evidence="2 3">
    <name type="scientific">Heterodera trifolii</name>
    <dbReference type="NCBI Taxonomy" id="157864"/>
    <lineage>
        <taxon>Eukaryota</taxon>
        <taxon>Metazoa</taxon>
        <taxon>Ecdysozoa</taxon>
        <taxon>Nematoda</taxon>
        <taxon>Chromadorea</taxon>
        <taxon>Rhabditida</taxon>
        <taxon>Tylenchina</taxon>
        <taxon>Tylenchomorpha</taxon>
        <taxon>Tylenchoidea</taxon>
        <taxon>Heteroderidae</taxon>
        <taxon>Heteroderinae</taxon>
        <taxon>Heterodera</taxon>
    </lineage>
</organism>
<dbReference type="AlphaFoldDB" id="A0ABD2KRC8"/>
<dbReference type="PANTHER" id="PTHR45702:SF2">
    <property type="entry name" value="KUZBANIAN, ISOFORM A"/>
    <property type="match status" value="1"/>
</dbReference>
<reference evidence="2 3" key="1">
    <citation type="submission" date="2024-10" db="EMBL/GenBank/DDBJ databases">
        <authorList>
            <person name="Kim D."/>
        </authorList>
    </citation>
    <scope>NUCLEOTIDE SEQUENCE [LARGE SCALE GENOMIC DNA]</scope>
    <source>
        <strain evidence="2">BH-2024</strain>
    </source>
</reference>
<dbReference type="InterPro" id="IPR024079">
    <property type="entry name" value="MetalloPept_cat_dom_sf"/>
</dbReference>
<dbReference type="EMBL" id="JBICBT010000683">
    <property type="protein sequence ID" value="KAL3105494.1"/>
    <property type="molecule type" value="Genomic_DNA"/>
</dbReference>
<dbReference type="Proteomes" id="UP001620626">
    <property type="component" value="Unassembled WGS sequence"/>
</dbReference>
<protein>
    <submittedName>
        <fullName evidence="2">Uncharacterized protein</fullName>
    </submittedName>
</protein>
<dbReference type="PANTHER" id="PTHR45702">
    <property type="entry name" value="ADAM10/ADAM17 METALLOPEPTIDASE FAMILY MEMBER"/>
    <property type="match status" value="1"/>
</dbReference>
<dbReference type="Gene3D" id="3.40.390.10">
    <property type="entry name" value="Collagenase (Catalytic Domain)"/>
    <property type="match status" value="1"/>
</dbReference>
<feature type="chain" id="PRO_5044755825" evidence="1">
    <location>
        <begin position="19"/>
        <end position="103"/>
    </location>
</feature>
<evidence type="ECO:0000313" key="3">
    <source>
        <dbReference type="Proteomes" id="UP001620626"/>
    </source>
</evidence>
<evidence type="ECO:0000256" key="1">
    <source>
        <dbReference type="SAM" id="SignalP"/>
    </source>
</evidence>
<evidence type="ECO:0000313" key="2">
    <source>
        <dbReference type="EMBL" id="KAL3105494.1"/>
    </source>
</evidence>
<dbReference type="InterPro" id="IPR051489">
    <property type="entry name" value="ADAM_Metalloproteinase"/>
</dbReference>
<keyword evidence="3" id="KW-1185">Reference proteome</keyword>
<gene>
    <name evidence="2" type="ORF">niasHT_026928</name>
</gene>
<proteinExistence type="predicted"/>
<keyword evidence="1" id="KW-0732">Signal</keyword>
<accession>A0ABD2KRC8</accession>
<feature type="signal peptide" evidence="1">
    <location>
        <begin position="1"/>
        <end position="18"/>
    </location>
</feature>
<sequence>MKILLLLAFFLGFPSCRTSEQWRKIGGKRVFEGRTCNVHLIADQTMYKHIGGKQGSDHAKTRSAIRTTMRDLVKGVNNIYENNDFHGIKGINFAIQRTTVCSW</sequence>